<protein>
    <submittedName>
        <fullName evidence="1">Uncharacterized protein</fullName>
    </submittedName>
</protein>
<name>A0AAV1F4P9_XYRNO</name>
<evidence type="ECO:0000313" key="1">
    <source>
        <dbReference type="EMBL" id="CAJ1055945.1"/>
    </source>
</evidence>
<dbReference type="Proteomes" id="UP001178508">
    <property type="component" value="Chromosome 5"/>
</dbReference>
<sequence length="106" mass="12124">MDFNSGLWFIINGICCKVWITRLNSSVLGKEEDGSTNRRSGWRCFRPQTVTGSHFQGRCETRHPGEIMVKVQEQHKASRHPLTFSKPPFSSYGTVPRKKTFKASHV</sequence>
<gene>
    <name evidence="1" type="ORF">XNOV1_A009409</name>
</gene>
<dbReference type="EMBL" id="OY660868">
    <property type="protein sequence ID" value="CAJ1055945.1"/>
    <property type="molecule type" value="Genomic_DNA"/>
</dbReference>
<proteinExistence type="predicted"/>
<keyword evidence="2" id="KW-1185">Reference proteome</keyword>
<evidence type="ECO:0000313" key="2">
    <source>
        <dbReference type="Proteomes" id="UP001178508"/>
    </source>
</evidence>
<dbReference type="AlphaFoldDB" id="A0AAV1F4P9"/>
<accession>A0AAV1F4P9</accession>
<organism evidence="1 2">
    <name type="scientific">Xyrichtys novacula</name>
    <name type="common">Pearly razorfish</name>
    <name type="synonym">Hemipteronotus novacula</name>
    <dbReference type="NCBI Taxonomy" id="13765"/>
    <lineage>
        <taxon>Eukaryota</taxon>
        <taxon>Metazoa</taxon>
        <taxon>Chordata</taxon>
        <taxon>Craniata</taxon>
        <taxon>Vertebrata</taxon>
        <taxon>Euteleostomi</taxon>
        <taxon>Actinopterygii</taxon>
        <taxon>Neopterygii</taxon>
        <taxon>Teleostei</taxon>
        <taxon>Neoteleostei</taxon>
        <taxon>Acanthomorphata</taxon>
        <taxon>Eupercaria</taxon>
        <taxon>Labriformes</taxon>
        <taxon>Labridae</taxon>
        <taxon>Xyrichtys</taxon>
    </lineage>
</organism>
<reference evidence="1" key="1">
    <citation type="submission" date="2023-08" db="EMBL/GenBank/DDBJ databases">
        <authorList>
            <person name="Alioto T."/>
            <person name="Alioto T."/>
            <person name="Gomez Garrido J."/>
        </authorList>
    </citation>
    <scope>NUCLEOTIDE SEQUENCE</scope>
</reference>